<dbReference type="InterPro" id="IPR041183">
    <property type="entry name" value="Cyclophilin-like"/>
</dbReference>
<evidence type="ECO:0000313" key="5">
    <source>
        <dbReference type="Proteomes" id="UP000664601"/>
    </source>
</evidence>
<name>A0ABS3L985_9ENTE</name>
<dbReference type="PANTHER" id="PTHR39201">
    <property type="entry name" value="EXPORTED PROTEIN-RELATED"/>
    <property type="match status" value="1"/>
</dbReference>
<accession>A0ABS3L985</accession>
<dbReference type="InterPro" id="IPR029000">
    <property type="entry name" value="Cyclophilin-like_dom_sf"/>
</dbReference>
<dbReference type="Proteomes" id="UP000664601">
    <property type="component" value="Unassembled WGS sequence"/>
</dbReference>
<evidence type="ECO:0000256" key="1">
    <source>
        <dbReference type="SAM" id="SignalP"/>
    </source>
</evidence>
<organism evidence="4 5">
    <name type="scientific">Candidatus Enterococcus moelleringii</name>
    <dbReference type="NCBI Taxonomy" id="2815325"/>
    <lineage>
        <taxon>Bacteria</taxon>
        <taxon>Bacillati</taxon>
        <taxon>Bacillota</taxon>
        <taxon>Bacilli</taxon>
        <taxon>Lactobacillales</taxon>
        <taxon>Enterococcaceae</taxon>
        <taxon>Enterococcus</taxon>
    </lineage>
</organism>
<feature type="signal peptide" evidence="1">
    <location>
        <begin position="1"/>
        <end position="20"/>
    </location>
</feature>
<evidence type="ECO:0000259" key="3">
    <source>
        <dbReference type="Pfam" id="PF18050"/>
    </source>
</evidence>
<evidence type="ECO:0000259" key="2">
    <source>
        <dbReference type="Pfam" id="PF12682"/>
    </source>
</evidence>
<evidence type="ECO:0008006" key="6">
    <source>
        <dbReference type="Google" id="ProtNLM"/>
    </source>
</evidence>
<dbReference type="InterPro" id="IPR029039">
    <property type="entry name" value="Flavoprotein-like_sf"/>
</dbReference>
<evidence type="ECO:0000313" key="4">
    <source>
        <dbReference type="EMBL" id="MBO1305613.1"/>
    </source>
</evidence>
<dbReference type="SUPFAM" id="SSF52218">
    <property type="entry name" value="Flavoproteins"/>
    <property type="match status" value="1"/>
</dbReference>
<dbReference type="Pfam" id="PF18050">
    <property type="entry name" value="Cyclophil_like2"/>
    <property type="match status" value="1"/>
</dbReference>
<dbReference type="InterPro" id="IPR008254">
    <property type="entry name" value="Flavodoxin/NO_synth"/>
</dbReference>
<gene>
    <name evidence="4" type="ORF">JZO70_05550</name>
</gene>
<proteinExistence type="predicted"/>
<dbReference type="Gene3D" id="2.40.100.20">
    <property type="match status" value="1"/>
</dbReference>
<dbReference type="PANTHER" id="PTHR39201:SF1">
    <property type="entry name" value="FLAVODOXIN-LIKE DOMAIN-CONTAINING PROTEIN"/>
    <property type="match status" value="1"/>
</dbReference>
<reference evidence="4 5" key="1">
    <citation type="submission" date="2021-03" db="EMBL/GenBank/DDBJ databases">
        <title>Enterococcal diversity collection.</title>
        <authorList>
            <person name="Gilmore M.S."/>
            <person name="Schwartzman J."/>
            <person name="Van Tyne D."/>
            <person name="Martin M."/>
            <person name="Earl A.M."/>
            <person name="Manson A.L."/>
            <person name="Straub T."/>
            <person name="Salamzade R."/>
            <person name="Saavedra J."/>
            <person name="Lebreton F."/>
            <person name="Prichula J."/>
            <person name="Schaufler K."/>
            <person name="Gaca A."/>
            <person name="Sgardioli B."/>
            <person name="Wagenaar J."/>
            <person name="Strong T."/>
        </authorList>
    </citation>
    <scope>NUCLEOTIDE SEQUENCE [LARGE SCALE GENOMIC DNA]</scope>
    <source>
        <strain evidence="4 5">669A</strain>
    </source>
</reference>
<dbReference type="Pfam" id="PF12682">
    <property type="entry name" value="Flavodoxin_4"/>
    <property type="match status" value="1"/>
</dbReference>
<protein>
    <recommendedName>
        <fullName evidence="6">Flavodoxin-like domain-containing protein</fullName>
    </recommendedName>
</protein>
<sequence>MKKTLLFLGIIGCIFLTACTQEPDSESTGGSTAEVSTTAAGNTLIAYFSYYENVGDNQTTDADTSASVVVDQGEPSGATTYVAQRIQEKVGGDLHSIQVVEPYSTDFDETRDRNHEEAEEEALPELVSSDLDLAAYATIFIGYPVWGTDAPRAIFSFLEQYDLAGKTVIPFCTHDGYGSSYSEIFDATDAGTEGEGLALESDALLDSELAIDQWLADLDLAPTTTQNTTPIQLTIDGQAVEAVFYDSQLAQEIMTQFPLTVEMSNFGGREIYGGMDDFTPENIPAGQTTFENGDITYCEQNNSLAVFYAQTDRPNLSMEVVPIGKVTSDLSMFADLPGSMDVTFEP</sequence>
<keyword evidence="5" id="KW-1185">Reference proteome</keyword>
<dbReference type="Gene3D" id="3.40.50.360">
    <property type="match status" value="1"/>
</dbReference>
<feature type="chain" id="PRO_5046464202" description="Flavodoxin-like domain-containing protein" evidence="1">
    <location>
        <begin position="21"/>
        <end position="346"/>
    </location>
</feature>
<dbReference type="EMBL" id="JAFREM010000009">
    <property type="protein sequence ID" value="MBO1305613.1"/>
    <property type="molecule type" value="Genomic_DNA"/>
</dbReference>
<dbReference type="PROSITE" id="PS51257">
    <property type="entry name" value="PROKAR_LIPOPROTEIN"/>
    <property type="match status" value="1"/>
</dbReference>
<dbReference type="RefSeq" id="WP_207672557.1">
    <property type="nucleotide sequence ID" value="NZ_JAFREM010000009.1"/>
</dbReference>
<keyword evidence="1" id="KW-0732">Signal</keyword>
<dbReference type="SUPFAM" id="SSF50891">
    <property type="entry name" value="Cyclophilin-like"/>
    <property type="match status" value="1"/>
</dbReference>
<comment type="caution">
    <text evidence="4">The sequence shown here is derived from an EMBL/GenBank/DDBJ whole genome shotgun (WGS) entry which is preliminary data.</text>
</comment>
<feature type="domain" description="Cyclophilin-like" evidence="3">
    <location>
        <begin position="233"/>
        <end position="345"/>
    </location>
</feature>
<feature type="domain" description="Flavodoxin-like" evidence="2">
    <location>
        <begin position="75"/>
        <end position="178"/>
    </location>
</feature>